<dbReference type="Proteomes" id="UP000581769">
    <property type="component" value="Unassembled WGS sequence"/>
</dbReference>
<gene>
    <name evidence="2" type="ORF">BJY18_007123</name>
</gene>
<evidence type="ECO:0000256" key="1">
    <source>
        <dbReference type="SAM" id="MobiDB-lite"/>
    </source>
</evidence>
<name>A0A840J8C7_9PSEU</name>
<dbReference type="AlphaFoldDB" id="A0A840J8C7"/>
<proteinExistence type="predicted"/>
<dbReference type="EMBL" id="JACHMG010000001">
    <property type="protein sequence ID" value="MBB4689638.1"/>
    <property type="molecule type" value="Genomic_DNA"/>
</dbReference>
<evidence type="ECO:0000313" key="3">
    <source>
        <dbReference type="Proteomes" id="UP000581769"/>
    </source>
</evidence>
<organism evidence="2 3">
    <name type="scientific">Amycolatopsis jiangsuensis</name>
    <dbReference type="NCBI Taxonomy" id="1181879"/>
    <lineage>
        <taxon>Bacteria</taxon>
        <taxon>Bacillati</taxon>
        <taxon>Actinomycetota</taxon>
        <taxon>Actinomycetes</taxon>
        <taxon>Pseudonocardiales</taxon>
        <taxon>Pseudonocardiaceae</taxon>
        <taxon>Amycolatopsis</taxon>
    </lineage>
</organism>
<sequence length="65" mass="7000">MLFTTDHPHTLPVHTADSEADSRKLAELAKLSRAMTGTTVAGHRCRAMSSSARSSVSSTEDEAKR</sequence>
<keyword evidence="3" id="KW-1185">Reference proteome</keyword>
<feature type="compositionally biased region" description="Low complexity" evidence="1">
    <location>
        <begin position="49"/>
        <end position="58"/>
    </location>
</feature>
<protein>
    <submittedName>
        <fullName evidence="2">Uncharacterized protein</fullName>
    </submittedName>
</protein>
<accession>A0A840J8C7</accession>
<evidence type="ECO:0000313" key="2">
    <source>
        <dbReference type="EMBL" id="MBB4689638.1"/>
    </source>
</evidence>
<feature type="region of interest" description="Disordered" evidence="1">
    <location>
        <begin position="36"/>
        <end position="65"/>
    </location>
</feature>
<reference evidence="2 3" key="1">
    <citation type="submission" date="2020-08" db="EMBL/GenBank/DDBJ databases">
        <title>Sequencing the genomes of 1000 actinobacteria strains.</title>
        <authorList>
            <person name="Klenk H.-P."/>
        </authorList>
    </citation>
    <scope>NUCLEOTIDE SEQUENCE [LARGE SCALE GENOMIC DNA]</scope>
    <source>
        <strain evidence="2 3">DSM 45859</strain>
    </source>
</reference>
<comment type="caution">
    <text evidence="2">The sequence shown here is derived from an EMBL/GenBank/DDBJ whole genome shotgun (WGS) entry which is preliminary data.</text>
</comment>